<dbReference type="GO" id="GO:0048608">
    <property type="term" value="P:reproductive structure development"/>
    <property type="evidence" value="ECO:0007669"/>
    <property type="project" value="UniProtKB-ARBA"/>
</dbReference>
<dbReference type="PANTHER" id="PTHR33203:SF4">
    <property type="entry name" value="F27J15.22"/>
    <property type="match status" value="1"/>
</dbReference>
<dbReference type="PANTHER" id="PTHR33203">
    <property type="entry name" value="OLEOSIN"/>
    <property type="match status" value="1"/>
</dbReference>
<proteinExistence type="inferred from homology"/>
<comment type="subcellular location">
    <subcellularLocation>
        <location evidence="2">Lipid droplet</location>
    </subcellularLocation>
    <subcellularLocation>
        <location evidence="1">Membrane</location>
        <topology evidence="1">Multi-pass membrane protein</topology>
    </subcellularLocation>
</comment>
<feature type="transmembrane region" description="Helical" evidence="8">
    <location>
        <begin position="79"/>
        <end position="102"/>
    </location>
</feature>
<evidence type="ECO:0000256" key="2">
    <source>
        <dbReference type="ARBA" id="ARBA00004502"/>
    </source>
</evidence>
<dbReference type="GO" id="GO:0012511">
    <property type="term" value="C:monolayer-surrounded lipid storage body"/>
    <property type="evidence" value="ECO:0007669"/>
    <property type="project" value="InterPro"/>
</dbReference>
<keyword evidence="4" id="KW-0551">Lipid droplet</keyword>
<keyword evidence="7 8" id="KW-0472">Membrane</keyword>
<evidence type="ECO:0000256" key="4">
    <source>
        <dbReference type="ARBA" id="ARBA00022677"/>
    </source>
</evidence>
<evidence type="ECO:0000256" key="8">
    <source>
        <dbReference type="SAM" id="Phobius"/>
    </source>
</evidence>
<dbReference type="EMBL" id="CM001745">
    <property type="protein sequence ID" value="KJB34390.1"/>
    <property type="molecule type" value="Genomic_DNA"/>
</dbReference>
<dbReference type="OrthoDB" id="2016943at2759"/>
<reference evidence="9 11" key="1">
    <citation type="journal article" date="2012" name="Nature">
        <title>Repeated polyploidization of Gossypium genomes and the evolution of spinnable cotton fibres.</title>
        <authorList>
            <person name="Paterson A.H."/>
            <person name="Wendel J.F."/>
            <person name="Gundlach H."/>
            <person name="Guo H."/>
            <person name="Jenkins J."/>
            <person name="Jin D."/>
            <person name="Llewellyn D."/>
            <person name="Showmaker K.C."/>
            <person name="Shu S."/>
            <person name="Udall J."/>
            <person name="Yoo M.J."/>
            <person name="Byers R."/>
            <person name="Chen W."/>
            <person name="Doron-Faigenboim A."/>
            <person name="Duke M.V."/>
            <person name="Gong L."/>
            <person name="Grimwood J."/>
            <person name="Grover C."/>
            <person name="Grupp K."/>
            <person name="Hu G."/>
            <person name="Lee T.H."/>
            <person name="Li J."/>
            <person name="Lin L."/>
            <person name="Liu T."/>
            <person name="Marler B.S."/>
            <person name="Page J.T."/>
            <person name="Roberts A.W."/>
            <person name="Romanel E."/>
            <person name="Sanders W.S."/>
            <person name="Szadkowski E."/>
            <person name="Tan X."/>
            <person name="Tang H."/>
            <person name="Xu C."/>
            <person name="Wang J."/>
            <person name="Wang Z."/>
            <person name="Zhang D."/>
            <person name="Zhang L."/>
            <person name="Ashrafi H."/>
            <person name="Bedon F."/>
            <person name="Bowers J.E."/>
            <person name="Brubaker C.L."/>
            <person name="Chee P.W."/>
            <person name="Das S."/>
            <person name="Gingle A.R."/>
            <person name="Haigler C.H."/>
            <person name="Harker D."/>
            <person name="Hoffmann L.V."/>
            <person name="Hovav R."/>
            <person name="Jones D.C."/>
            <person name="Lemke C."/>
            <person name="Mansoor S."/>
            <person name="ur Rahman M."/>
            <person name="Rainville L.N."/>
            <person name="Rambani A."/>
            <person name="Reddy U.K."/>
            <person name="Rong J.K."/>
            <person name="Saranga Y."/>
            <person name="Scheffler B.E."/>
            <person name="Scheffler J.A."/>
            <person name="Stelly D.M."/>
            <person name="Triplett B.A."/>
            <person name="Van Deynze A."/>
            <person name="Vaslin M.F."/>
            <person name="Waghmare V.N."/>
            <person name="Walford S.A."/>
            <person name="Wright R.J."/>
            <person name="Zaki E.A."/>
            <person name="Zhang T."/>
            <person name="Dennis E.S."/>
            <person name="Mayer K.F."/>
            <person name="Peterson D.G."/>
            <person name="Rokhsar D.S."/>
            <person name="Wang X."/>
            <person name="Schmutz J."/>
        </authorList>
    </citation>
    <scope>NUCLEOTIDE SEQUENCE [LARGE SCALE GENOMIC DNA]</scope>
</reference>
<dbReference type="InterPro" id="IPR000136">
    <property type="entry name" value="Oleosin"/>
</dbReference>
<evidence type="ECO:0000256" key="1">
    <source>
        <dbReference type="ARBA" id="ARBA00004141"/>
    </source>
</evidence>
<evidence type="ECO:0000256" key="6">
    <source>
        <dbReference type="ARBA" id="ARBA00022989"/>
    </source>
</evidence>
<dbReference type="Proteomes" id="UP000593578">
    <property type="component" value="Unassembled WGS sequence"/>
</dbReference>
<evidence type="ECO:0000313" key="12">
    <source>
        <dbReference type="Proteomes" id="UP000593578"/>
    </source>
</evidence>
<evidence type="ECO:0000313" key="9">
    <source>
        <dbReference type="EMBL" id="KJB34390.1"/>
    </source>
</evidence>
<dbReference type="EMBL" id="JABEZZ010000006">
    <property type="protein sequence ID" value="MBA0587317.1"/>
    <property type="molecule type" value="Genomic_DNA"/>
</dbReference>
<dbReference type="Gramene" id="KJB34390">
    <property type="protein sequence ID" value="KJB34390"/>
    <property type="gene ID" value="B456_006G063600"/>
</dbReference>
<keyword evidence="11" id="KW-1185">Reference proteome</keyword>
<comment type="similarity">
    <text evidence="3">Belongs to the oleosin family.</text>
</comment>
<feature type="transmembrane region" description="Helical" evidence="8">
    <location>
        <begin position="27"/>
        <end position="46"/>
    </location>
</feature>
<dbReference type="GO" id="GO:0016020">
    <property type="term" value="C:membrane"/>
    <property type="evidence" value="ECO:0007669"/>
    <property type="project" value="UniProtKB-SubCell"/>
</dbReference>
<gene>
    <name evidence="9" type="ORF">B456_006G063600</name>
    <name evidence="10" type="ORF">Gorai_000449</name>
</gene>
<name>A0A0D2SSX0_GOSRA</name>
<reference evidence="10 12" key="2">
    <citation type="journal article" date="2019" name="Genome Biol. Evol.">
        <title>Insights into the evolution of the New World diploid cottons (Gossypium, subgenus Houzingenia) based on genome sequencing.</title>
        <authorList>
            <person name="Grover C.E."/>
            <person name="Arick M.A. 2nd"/>
            <person name="Thrash A."/>
            <person name="Conover J.L."/>
            <person name="Sanders W.S."/>
            <person name="Peterson D.G."/>
            <person name="Frelichowski J.E."/>
            <person name="Scheffler J.A."/>
            <person name="Scheffler B.E."/>
            <person name="Wendel J.F."/>
        </authorList>
    </citation>
    <scope>NUCLEOTIDE SEQUENCE [LARGE SCALE GENOMIC DNA]</scope>
    <source>
        <strain evidence="10">8</strain>
        <tissue evidence="10">Leaf</tissue>
    </source>
</reference>
<dbReference type="eggNOG" id="ENOG502RZY0">
    <property type="taxonomic scope" value="Eukaryota"/>
</dbReference>
<dbReference type="SMR" id="A0A0D2SSX0"/>
<dbReference type="OMA" id="IHTTTHH"/>
<protein>
    <recommendedName>
        <fullName evidence="13">Oleosin</fullName>
    </recommendedName>
</protein>
<sequence length="145" mass="15954">MAELRPIHQRSSVTSFLRKIKAHTPDSAQLLGLLALFIFASILIILTGLTVTATILGFIFFMPLILVSSPVWFPVGTVLFVTIAGFLSACSFGAVAVAGLSWTYRYFNGMLPAGSDKVANVRRRIYNTNTYVKHYAMEYGVKMIA</sequence>
<reference evidence="10" key="3">
    <citation type="submission" date="2020-04" db="EMBL/GenBank/DDBJ databases">
        <authorList>
            <person name="Grover C.E."/>
            <person name="Arick M.A. II"/>
            <person name="Thrash A."/>
            <person name="Conover J.L."/>
            <person name="Sanders W.S."/>
            <person name="Peterson D.G."/>
            <person name="Scheffler J.A."/>
            <person name="Scheffler B.E."/>
            <person name="Wendel J.F."/>
        </authorList>
    </citation>
    <scope>NUCLEOTIDE SEQUENCE</scope>
    <source>
        <strain evidence="10">8</strain>
        <tissue evidence="10">Leaf</tissue>
    </source>
</reference>
<keyword evidence="6 8" id="KW-1133">Transmembrane helix</keyword>
<evidence type="ECO:0000313" key="10">
    <source>
        <dbReference type="EMBL" id="MBA0587317.1"/>
    </source>
</evidence>
<dbReference type="AlphaFoldDB" id="A0A0D2SSX0"/>
<accession>A0A0D2SSX0</accession>
<dbReference type="STRING" id="29730.A0A0D2SSX0"/>
<dbReference type="Proteomes" id="UP000032304">
    <property type="component" value="Chromosome 6"/>
</dbReference>
<dbReference type="GO" id="GO:0009791">
    <property type="term" value="P:post-embryonic development"/>
    <property type="evidence" value="ECO:0007669"/>
    <property type="project" value="UniProtKB-ARBA"/>
</dbReference>
<evidence type="ECO:0000256" key="5">
    <source>
        <dbReference type="ARBA" id="ARBA00022692"/>
    </source>
</evidence>
<keyword evidence="5 8" id="KW-0812">Transmembrane</keyword>
<evidence type="ECO:0008006" key="13">
    <source>
        <dbReference type="Google" id="ProtNLM"/>
    </source>
</evidence>
<evidence type="ECO:0000256" key="7">
    <source>
        <dbReference type="ARBA" id="ARBA00023136"/>
    </source>
</evidence>
<evidence type="ECO:0000313" key="11">
    <source>
        <dbReference type="Proteomes" id="UP000032304"/>
    </source>
</evidence>
<dbReference type="GO" id="GO:0019915">
    <property type="term" value="P:lipid storage"/>
    <property type="evidence" value="ECO:0007669"/>
    <property type="project" value="TreeGrafter"/>
</dbReference>
<dbReference type="Pfam" id="PF01277">
    <property type="entry name" value="Oleosin"/>
    <property type="match status" value="1"/>
</dbReference>
<evidence type="ECO:0000256" key="3">
    <source>
        <dbReference type="ARBA" id="ARBA00010858"/>
    </source>
</evidence>
<organism evidence="9 11">
    <name type="scientific">Gossypium raimondii</name>
    <name type="common">Peruvian cotton</name>
    <name type="synonym">Gossypium klotzschianum subsp. raimondii</name>
    <dbReference type="NCBI Taxonomy" id="29730"/>
    <lineage>
        <taxon>Eukaryota</taxon>
        <taxon>Viridiplantae</taxon>
        <taxon>Streptophyta</taxon>
        <taxon>Embryophyta</taxon>
        <taxon>Tracheophyta</taxon>
        <taxon>Spermatophyta</taxon>
        <taxon>Magnoliopsida</taxon>
        <taxon>eudicotyledons</taxon>
        <taxon>Gunneridae</taxon>
        <taxon>Pentapetalae</taxon>
        <taxon>rosids</taxon>
        <taxon>malvids</taxon>
        <taxon>Malvales</taxon>
        <taxon>Malvaceae</taxon>
        <taxon>Malvoideae</taxon>
        <taxon>Gossypium</taxon>
    </lineage>
</organism>